<dbReference type="EMBL" id="PCSR01000015">
    <property type="protein sequence ID" value="PIP53489.1"/>
    <property type="molecule type" value="Genomic_DNA"/>
</dbReference>
<evidence type="ECO:0000259" key="1">
    <source>
        <dbReference type="Pfam" id="PF11790"/>
    </source>
</evidence>
<organism evidence="2 3">
    <name type="scientific">Candidatus Beckwithbacteria bacterium CG23_combo_of_CG06-09_8_20_14_all_34_8</name>
    <dbReference type="NCBI Taxonomy" id="1974497"/>
    <lineage>
        <taxon>Bacteria</taxon>
        <taxon>Candidatus Beckwithiibacteriota</taxon>
    </lineage>
</organism>
<evidence type="ECO:0000313" key="2">
    <source>
        <dbReference type="EMBL" id="PIP53489.1"/>
    </source>
</evidence>
<protein>
    <recommendedName>
        <fullName evidence="1">Asl1-like glycosyl hydrolase catalytic domain-containing protein</fullName>
    </recommendedName>
</protein>
<sequence>MTPESYAALLAAANNEFDKLNKNQAMISAGFGSGNLDYIKRMIDSLGGIFPADGVAYHPYIPDPGRAGSLAEVINGIKALYSLTGRPVWITEFGWETADEKAQAAWVGAVFSLLQNNETKSLLQTVMWYAYSDAQKPGFGLYKLDGTG</sequence>
<feature type="non-terminal residue" evidence="2">
    <location>
        <position position="148"/>
    </location>
</feature>
<comment type="caution">
    <text evidence="2">The sequence shown here is derived from an EMBL/GenBank/DDBJ whole genome shotgun (WGS) entry which is preliminary data.</text>
</comment>
<evidence type="ECO:0000313" key="3">
    <source>
        <dbReference type="Proteomes" id="UP000229459"/>
    </source>
</evidence>
<dbReference type="InterPro" id="IPR017853">
    <property type="entry name" value="GH"/>
</dbReference>
<gene>
    <name evidence="2" type="ORF">COX08_00715</name>
</gene>
<dbReference type="Pfam" id="PF11790">
    <property type="entry name" value="Glyco_hydro_cc"/>
    <property type="match status" value="1"/>
</dbReference>
<dbReference type="InterPro" id="IPR024655">
    <property type="entry name" value="Asl1_glyco_hydro_catalytic"/>
</dbReference>
<feature type="domain" description="Asl1-like glycosyl hydrolase catalytic" evidence="1">
    <location>
        <begin position="51"/>
        <end position="130"/>
    </location>
</feature>
<name>A0A2H0B779_9BACT</name>
<dbReference type="AlphaFoldDB" id="A0A2H0B779"/>
<dbReference type="Gene3D" id="3.20.20.80">
    <property type="entry name" value="Glycosidases"/>
    <property type="match status" value="1"/>
</dbReference>
<dbReference type="SUPFAM" id="SSF51445">
    <property type="entry name" value="(Trans)glycosidases"/>
    <property type="match status" value="1"/>
</dbReference>
<proteinExistence type="predicted"/>
<dbReference type="Proteomes" id="UP000229459">
    <property type="component" value="Unassembled WGS sequence"/>
</dbReference>
<accession>A0A2H0B779</accession>
<reference evidence="2 3" key="1">
    <citation type="submission" date="2017-09" db="EMBL/GenBank/DDBJ databases">
        <title>Depth-based differentiation of microbial function through sediment-hosted aquifers and enrichment of novel symbionts in the deep terrestrial subsurface.</title>
        <authorList>
            <person name="Probst A.J."/>
            <person name="Ladd B."/>
            <person name="Jarett J.K."/>
            <person name="Geller-Mcgrath D.E."/>
            <person name="Sieber C.M."/>
            <person name="Emerson J.B."/>
            <person name="Anantharaman K."/>
            <person name="Thomas B.C."/>
            <person name="Malmstrom R."/>
            <person name="Stieglmeier M."/>
            <person name="Klingl A."/>
            <person name="Woyke T."/>
            <person name="Ryan C.M."/>
            <person name="Banfield J.F."/>
        </authorList>
    </citation>
    <scope>NUCLEOTIDE SEQUENCE [LARGE SCALE GENOMIC DNA]</scope>
    <source>
        <strain evidence="2">CG23_combo_of_CG06-09_8_20_14_all_34_8</strain>
    </source>
</reference>